<evidence type="ECO:0000259" key="6">
    <source>
        <dbReference type="PROSITE" id="PS51123"/>
    </source>
</evidence>
<evidence type="ECO:0000256" key="5">
    <source>
        <dbReference type="SAM" id="Phobius"/>
    </source>
</evidence>
<dbReference type="PANTHER" id="PTHR30329:SF21">
    <property type="entry name" value="LIPOPROTEIN YIAD-RELATED"/>
    <property type="match status" value="1"/>
</dbReference>
<feature type="domain" description="OmpA-like" evidence="6">
    <location>
        <begin position="89"/>
        <end position="208"/>
    </location>
</feature>
<gene>
    <name evidence="7" type="ORF">FA047_10120</name>
</gene>
<evidence type="ECO:0000256" key="2">
    <source>
        <dbReference type="ARBA" id="ARBA00023136"/>
    </source>
</evidence>
<dbReference type="InterPro" id="IPR006664">
    <property type="entry name" value="OMP_bac"/>
</dbReference>
<accession>A0A4U1CM37</accession>
<dbReference type="Proteomes" id="UP000307244">
    <property type="component" value="Unassembled WGS sequence"/>
</dbReference>
<dbReference type="PROSITE" id="PS51123">
    <property type="entry name" value="OMPA_2"/>
    <property type="match status" value="1"/>
</dbReference>
<feature type="transmembrane region" description="Helical" evidence="5">
    <location>
        <begin position="14"/>
        <end position="32"/>
    </location>
</feature>
<evidence type="ECO:0000313" key="8">
    <source>
        <dbReference type="Proteomes" id="UP000307244"/>
    </source>
</evidence>
<dbReference type="PANTHER" id="PTHR30329">
    <property type="entry name" value="STATOR ELEMENT OF FLAGELLAR MOTOR COMPLEX"/>
    <property type="match status" value="1"/>
</dbReference>
<dbReference type="SUPFAM" id="SSF103088">
    <property type="entry name" value="OmpA-like"/>
    <property type="match status" value="1"/>
</dbReference>
<evidence type="ECO:0000256" key="1">
    <source>
        <dbReference type="ARBA" id="ARBA00004442"/>
    </source>
</evidence>
<dbReference type="OrthoDB" id="853367at2"/>
<keyword evidence="5" id="KW-0812">Transmembrane</keyword>
<sequence length="208" mass="22546">MAHLEVEPKPSRPWWVWLLIVLLVILLAGLLMSKCNNESTTADPDTIAADNTRTPIAKTAPDWASIDFNSATQTDADITDADIQTRSSGTYTIYSLGENILFPTAGNDLSENGVQKLRMIADVLNKRFEGATIGVFGSTDSTGPADENKELGKERAATVRNWLTEKGSVPADNVSVQSLGETEPVATNETKAGRQQNRNVSIVVFPKQ</sequence>
<reference evidence="7 8" key="1">
    <citation type="submission" date="2019-04" db="EMBL/GenBank/DDBJ databases">
        <title>Pedobacter sp. RP-3-15 sp. nov., isolated from Arctic soil.</title>
        <authorList>
            <person name="Dahal R.H."/>
            <person name="Kim D.-U."/>
        </authorList>
    </citation>
    <scope>NUCLEOTIDE SEQUENCE [LARGE SCALE GENOMIC DNA]</scope>
    <source>
        <strain evidence="7 8">RP-3-15</strain>
    </source>
</reference>
<proteinExistence type="predicted"/>
<evidence type="ECO:0000256" key="4">
    <source>
        <dbReference type="PROSITE-ProRule" id="PRU00473"/>
    </source>
</evidence>
<organism evidence="7 8">
    <name type="scientific">Pedobacter frigoris</name>
    <dbReference type="NCBI Taxonomy" id="2571272"/>
    <lineage>
        <taxon>Bacteria</taxon>
        <taxon>Pseudomonadati</taxon>
        <taxon>Bacteroidota</taxon>
        <taxon>Sphingobacteriia</taxon>
        <taxon>Sphingobacteriales</taxon>
        <taxon>Sphingobacteriaceae</taxon>
        <taxon>Pedobacter</taxon>
    </lineage>
</organism>
<keyword evidence="3" id="KW-0998">Cell outer membrane</keyword>
<keyword evidence="5" id="KW-1133">Transmembrane helix</keyword>
<dbReference type="InterPro" id="IPR036737">
    <property type="entry name" value="OmpA-like_sf"/>
</dbReference>
<dbReference type="AlphaFoldDB" id="A0A4U1CM37"/>
<dbReference type="Pfam" id="PF00691">
    <property type="entry name" value="OmpA"/>
    <property type="match status" value="1"/>
</dbReference>
<dbReference type="PRINTS" id="PR01021">
    <property type="entry name" value="OMPADOMAIN"/>
</dbReference>
<dbReference type="InterPro" id="IPR006665">
    <property type="entry name" value="OmpA-like"/>
</dbReference>
<comment type="caution">
    <text evidence="7">The sequence shown here is derived from an EMBL/GenBank/DDBJ whole genome shotgun (WGS) entry which is preliminary data.</text>
</comment>
<comment type="subcellular location">
    <subcellularLocation>
        <location evidence="1">Cell outer membrane</location>
    </subcellularLocation>
</comment>
<dbReference type="RefSeq" id="WP_136835915.1">
    <property type="nucleotide sequence ID" value="NZ_SWBQ01000002.1"/>
</dbReference>
<keyword evidence="8" id="KW-1185">Reference proteome</keyword>
<dbReference type="GO" id="GO:0009279">
    <property type="term" value="C:cell outer membrane"/>
    <property type="evidence" value="ECO:0007669"/>
    <property type="project" value="UniProtKB-SubCell"/>
</dbReference>
<evidence type="ECO:0000256" key="3">
    <source>
        <dbReference type="ARBA" id="ARBA00023237"/>
    </source>
</evidence>
<keyword evidence="2 4" id="KW-0472">Membrane</keyword>
<dbReference type="InterPro" id="IPR050330">
    <property type="entry name" value="Bact_OuterMem_StrucFunc"/>
</dbReference>
<dbReference type="EMBL" id="SWBQ01000002">
    <property type="protein sequence ID" value="TKC07586.1"/>
    <property type="molecule type" value="Genomic_DNA"/>
</dbReference>
<protein>
    <submittedName>
        <fullName evidence="7">OmpA family protein</fullName>
    </submittedName>
</protein>
<dbReference type="Gene3D" id="3.30.1330.60">
    <property type="entry name" value="OmpA-like domain"/>
    <property type="match status" value="1"/>
</dbReference>
<name>A0A4U1CM37_9SPHI</name>
<dbReference type="CDD" id="cd07185">
    <property type="entry name" value="OmpA_C-like"/>
    <property type="match status" value="1"/>
</dbReference>
<evidence type="ECO:0000313" key="7">
    <source>
        <dbReference type="EMBL" id="TKC07586.1"/>
    </source>
</evidence>